<evidence type="ECO:0000313" key="6">
    <source>
        <dbReference type="EMBL" id="MCQ1529159.1"/>
    </source>
</evidence>
<name>A0ABT1NEW3_9FIRM</name>
<proteinExistence type="inferred from homology"/>
<dbReference type="InterPro" id="IPR003439">
    <property type="entry name" value="ABC_transporter-like_ATP-bd"/>
</dbReference>
<dbReference type="SMART" id="SM00382">
    <property type="entry name" value="AAA"/>
    <property type="match status" value="1"/>
</dbReference>
<evidence type="ECO:0000313" key="7">
    <source>
        <dbReference type="Proteomes" id="UP001651880"/>
    </source>
</evidence>
<comment type="similarity">
    <text evidence="1">Belongs to the ABC transporter superfamily.</text>
</comment>
<evidence type="ECO:0000256" key="3">
    <source>
        <dbReference type="ARBA" id="ARBA00022741"/>
    </source>
</evidence>
<dbReference type="EMBL" id="JAJEKE010000003">
    <property type="protein sequence ID" value="MCQ1529159.1"/>
    <property type="molecule type" value="Genomic_DNA"/>
</dbReference>
<dbReference type="SUPFAM" id="SSF52540">
    <property type="entry name" value="P-loop containing nucleoside triphosphate hydrolases"/>
    <property type="match status" value="1"/>
</dbReference>
<dbReference type="Gene3D" id="3.40.50.300">
    <property type="entry name" value="P-loop containing nucleotide triphosphate hydrolases"/>
    <property type="match status" value="1"/>
</dbReference>
<keyword evidence="4 6" id="KW-0067">ATP-binding</keyword>
<dbReference type="PANTHER" id="PTHR46743:SF2">
    <property type="entry name" value="TEICHOIC ACIDS EXPORT ATP-BINDING PROTEIN TAGH"/>
    <property type="match status" value="1"/>
</dbReference>
<dbReference type="InterPro" id="IPR050683">
    <property type="entry name" value="Bact_Polysacc_Export_ATP-bd"/>
</dbReference>
<dbReference type="InterPro" id="IPR027417">
    <property type="entry name" value="P-loop_NTPase"/>
</dbReference>
<dbReference type="PROSITE" id="PS50893">
    <property type="entry name" value="ABC_TRANSPORTER_2"/>
    <property type="match status" value="1"/>
</dbReference>
<dbReference type="CDD" id="cd10147">
    <property type="entry name" value="Wzt_C-like"/>
    <property type="match status" value="1"/>
</dbReference>
<dbReference type="Pfam" id="PF14524">
    <property type="entry name" value="Wzt_C"/>
    <property type="match status" value="1"/>
</dbReference>
<keyword evidence="2" id="KW-0813">Transport</keyword>
<dbReference type="InterPro" id="IPR003593">
    <property type="entry name" value="AAA+_ATPase"/>
</dbReference>
<evidence type="ECO:0000256" key="4">
    <source>
        <dbReference type="ARBA" id="ARBA00022840"/>
    </source>
</evidence>
<accession>A0ABT1NEW3</accession>
<dbReference type="PANTHER" id="PTHR46743">
    <property type="entry name" value="TEICHOIC ACIDS EXPORT ATP-BINDING PROTEIN TAGH"/>
    <property type="match status" value="1"/>
</dbReference>
<dbReference type="Proteomes" id="UP001651880">
    <property type="component" value="Unassembled WGS sequence"/>
</dbReference>
<dbReference type="InterPro" id="IPR015860">
    <property type="entry name" value="ABC_transpr_TagH-like"/>
</dbReference>
<gene>
    <name evidence="6" type="ORF">LJD61_06300</name>
</gene>
<sequence>MYKANDDYSITIENLSKMYKIYHKKRDRILDLLNLKLFMDRNSYDEFWALKDVGIKIPKGMKLGILGRNGAGKSTLLKIITGNIKPTNGQITINGKISALLELGTGFHPEFTGRENIYASLAYMGIDQKEAEQRYDDILDFSELEDFIDKPVKTYSAGMYARLAFSVATSIEPEILIIDEVLGAGDTYFVNKCIERMKKLTEGGTTVLFVSHDISSVQKMCTHAIWIDNGKLLMQGDIIDVSKAYLASVRKQEELRLKAENMKLKRNVVKAFENNDSTQLLFHFITQDGEPKEKHPINKISLYKNGVMIDELILGDAMDNDNTRSIFLLTSKGTINWSEPLKYDGRCIRSFENVGGIYKHAVFVVNIVEDSNALDKSNYEIEIGYKDVTNEKVILELYNGQSYVKIGELQNINDGKWKKSKCSIDSIYLGYKNKEVVKEESHKTVNVKNNNIIKEKSLDKIDRNTNDIYGSGEIIIGDVKFMDENEIPKYTFITGEKMICRISYIASQNIINPVFVVALYKYDGTCISQLISNKDNFIIDKLNGRGSVDVIFDPLLIGRGEYIISIAIFKELNLLDAAEPEAYDLHDRKYKLKIEQPFGINTELGLINHPVRWNIRYVE</sequence>
<dbReference type="RefSeq" id="WP_255226674.1">
    <property type="nucleotide sequence ID" value="NZ_JAJEKE010000003.1"/>
</dbReference>
<protein>
    <submittedName>
        <fullName evidence="6">ABC transporter ATP-binding protein</fullName>
    </submittedName>
</protein>
<dbReference type="Gene3D" id="2.70.50.60">
    <property type="entry name" value="abc- transporter (atp binding component) like domain"/>
    <property type="match status" value="1"/>
</dbReference>
<dbReference type="Pfam" id="PF00005">
    <property type="entry name" value="ABC_tran"/>
    <property type="match status" value="1"/>
</dbReference>
<dbReference type="GO" id="GO:0005524">
    <property type="term" value="F:ATP binding"/>
    <property type="evidence" value="ECO:0007669"/>
    <property type="project" value="UniProtKB-KW"/>
</dbReference>
<evidence type="ECO:0000259" key="5">
    <source>
        <dbReference type="PROSITE" id="PS50893"/>
    </source>
</evidence>
<keyword evidence="7" id="KW-1185">Reference proteome</keyword>
<evidence type="ECO:0000256" key="2">
    <source>
        <dbReference type="ARBA" id="ARBA00022448"/>
    </source>
</evidence>
<reference evidence="6 7" key="1">
    <citation type="submission" date="2021-10" db="EMBL/GenBank/DDBJ databases">
        <title>Lutispora strain m25 sp. nov., a thermophilic, non-spore-forming bacterium isolated from a lab-scale methanogenic bioreactor digesting anaerobic sludge.</title>
        <authorList>
            <person name="El Houari A."/>
            <person name="Mcdonald J."/>
        </authorList>
    </citation>
    <scope>NUCLEOTIDE SEQUENCE [LARGE SCALE GENOMIC DNA]</scope>
    <source>
        <strain evidence="7">m25</strain>
    </source>
</reference>
<keyword evidence="3" id="KW-0547">Nucleotide-binding</keyword>
<feature type="domain" description="ABC transporter" evidence="5">
    <location>
        <begin position="30"/>
        <end position="254"/>
    </location>
</feature>
<evidence type="ECO:0000256" key="1">
    <source>
        <dbReference type="ARBA" id="ARBA00005417"/>
    </source>
</evidence>
<dbReference type="CDD" id="cd03220">
    <property type="entry name" value="ABC_KpsT_Wzt"/>
    <property type="match status" value="1"/>
</dbReference>
<dbReference type="InterPro" id="IPR029439">
    <property type="entry name" value="Wzt_C"/>
</dbReference>
<comment type="caution">
    <text evidence="6">The sequence shown here is derived from an EMBL/GenBank/DDBJ whole genome shotgun (WGS) entry which is preliminary data.</text>
</comment>
<organism evidence="6 7">
    <name type="scientific">Lutispora saccharofermentans</name>
    <dbReference type="NCBI Taxonomy" id="3024236"/>
    <lineage>
        <taxon>Bacteria</taxon>
        <taxon>Bacillati</taxon>
        <taxon>Bacillota</taxon>
        <taxon>Clostridia</taxon>
        <taxon>Lutisporales</taxon>
        <taxon>Lutisporaceae</taxon>
        <taxon>Lutispora</taxon>
    </lineage>
</organism>